<evidence type="ECO:0000256" key="2">
    <source>
        <dbReference type="ARBA" id="ARBA00010646"/>
    </source>
</evidence>
<evidence type="ECO:0000256" key="3">
    <source>
        <dbReference type="ARBA" id="ARBA00012732"/>
    </source>
</evidence>
<dbReference type="PANTHER" id="PTHR34135">
    <property type="entry name" value="LYSOZYME"/>
    <property type="match status" value="1"/>
</dbReference>
<proteinExistence type="inferred from homology"/>
<dbReference type="InterPro" id="IPR002053">
    <property type="entry name" value="Glyco_hydro_25"/>
</dbReference>
<reference evidence="4" key="1">
    <citation type="journal article" date="2021" name="Proc. Natl. Acad. Sci. U.S.A.">
        <title>A Catalog of Tens of Thousands of Viruses from Human Metagenomes Reveals Hidden Associations with Chronic Diseases.</title>
        <authorList>
            <person name="Tisza M.J."/>
            <person name="Buck C.B."/>
        </authorList>
    </citation>
    <scope>NUCLEOTIDE SEQUENCE</scope>
    <source>
        <strain evidence="4">CtHMt20</strain>
    </source>
</reference>
<dbReference type="PANTHER" id="PTHR34135:SF2">
    <property type="entry name" value="LYSOZYME"/>
    <property type="match status" value="1"/>
</dbReference>
<dbReference type="GO" id="GO:0009253">
    <property type="term" value="P:peptidoglycan catabolic process"/>
    <property type="evidence" value="ECO:0007669"/>
    <property type="project" value="InterPro"/>
</dbReference>
<dbReference type="GO" id="GO:0016052">
    <property type="term" value="P:carbohydrate catabolic process"/>
    <property type="evidence" value="ECO:0007669"/>
    <property type="project" value="TreeGrafter"/>
</dbReference>
<evidence type="ECO:0000313" key="4">
    <source>
        <dbReference type="EMBL" id="DAF51790.1"/>
    </source>
</evidence>
<dbReference type="GO" id="GO:0016998">
    <property type="term" value="P:cell wall macromolecule catabolic process"/>
    <property type="evidence" value="ECO:0007669"/>
    <property type="project" value="InterPro"/>
</dbReference>
<dbReference type="InterPro" id="IPR017853">
    <property type="entry name" value="GH"/>
</dbReference>
<dbReference type="SUPFAM" id="SSF51445">
    <property type="entry name" value="(Trans)glycosidases"/>
    <property type="match status" value="1"/>
</dbReference>
<dbReference type="EC" id="3.2.1.17" evidence="3"/>
<dbReference type="EMBL" id="BK032622">
    <property type="protein sequence ID" value="DAF51790.1"/>
    <property type="molecule type" value="Genomic_DNA"/>
</dbReference>
<dbReference type="GO" id="GO:0003796">
    <property type="term" value="F:lysozyme activity"/>
    <property type="evidence" value="ECO:0007669"/>
    <property type="project" value="UniProtKB-EC"/>
</dbReference>
<protein>
    <recommendedName>
        <fullName evidence="3">lysozyme</fullName>
        <ecNumber evidence="3">3.2.1.17</ecNumber>
    </recommendedName>
</protein>
<comment type="catalytic activity">
    <reaction evidence="1">
        <text>Hydrolysis of (1-&gt;4)-beta-linkages between N-acetylmuramic acid and N-acetyl-D-glucosamine residues in a peptidoglycan and between N-acetyl-D-glucosamine residues in chitodextrins.</text>
        <dbReference type="EC" id="3.2.1.17"/>
    </reaction>
</comment>
<name>A0A8S5SLF2_9CAUD</name>
<accession>A0A8S5SLF2</accession>
<evidence type="ECO:0000256" key="1">
    <source>
        <dbReference type="ARBA" id="ARBA00000632"/>
    </source>
</evidence>
<dbReference type="PROSITE" id="PS51904">
    <property type="entry name" value="GLYCOSYL_HYDROL_F25_2"/>
    <property type="match status" value="1"/>
</dbReference>
<comment type="similarity">
    <text evidence="2">Belongs to the glycosyl hydrolase 25 family.</text>
</comment>
<sequence>MQLRRWSGLLLLYQFFRLIKTGTVILTRQRKERQTMKGIDVSENNGVVDWGAVKAAGFEFAIIRIGYGKGHLDSQFYDNVNGALKAGLKIGIYHYSYALSDDVAGIEADFVIQTLEECGLTTDKLPMGVWFDMEDGDGYKERHGMPDNQELTNICNVFINRLWNAGYKYVGLYSCYDWLVNVLDVDQLGGCAIWCAQFDSKCDYPGAHIWQYTKSENIEGKLFDADVVMEV</sequence>
<dbReference type="Pfam" id="PF01183">
    <property type="entry name" value="Glyco_hydro_25"/>
    <property type="match status" value="1"/>
</dbReference>
<organism evidence="4">
    <name type="scientific">Podoviridae sp. ctHMt20</name>
    <dbReference type="NCBI Taxonomy" id="2827728"/>
    <lineage>
        <taxon>Viruses</taxon>
        <taxon>Duplodnaviria</taxon>
        <taxon>Heunggongvirae</taxon>
        <taxon>Uroviricota</taxon>
        <taxon>Caudoviricetes</taxon>
    </lineage>
</organism>
<dbReference type="Gene3D" id="3.20.20.80">
    <property type="entry name" value="Glycosidases"/>
    <property type="match status" value="1"/>
</dbReference>